<dbReference type="OrthoDB" id="424974at2759"/>
<evidence type="ECO:0000313" key="7">
    <source>
        <dbReference type="Proteomes" id="UP000799118"/>
    </source>
</evidence>
<sequence>MPVDSSHNPQVRRVSRKHASEDDIDVRRARGEVSCAECRRLKLKCDRKIPCSSCVRRGVHSICPNGKMAAGQGTRFVLADTSELHGKITEMGQRIRQLEDALAISHSGVSNESHPLLREELLSIKFGPENGAVSQAQRSRDASVESMDAFGTLTIFDRGQSKYFGRSAGSETLLLAGAEMEAWSVDEDQPTTLSQDILRLSNLFPMCLETNSEETMDMLFSHLPEQPRAWALCETYMEQAAWQFQPIRRDELIDDILVPIYRSHKDRAISDTNQPHTISPHRLAVLYIVFAIGALVDLTLEPFNSEAEDFALLCRAAISLRSVFDSPETYRDGSRWNIDAKTVERRRSLFYEIFSQEQFYSLSMGRPPAIRPSYIDCEFPTDNEPRKTNIDFQWKYEFLKDILSQVLELTLTAEPPSYQVILDLDRKVREKTLPPHLNVFMSPEDEHCTPAVYMRGCILATYRSFLRSAMLDHPVNPLRSPYAPSFLAAYRCASGVIKSSLNHYDRFPDLCRRWWAVGSQVFSAAIIVGSIVTHSPASTMAPNALMELGLACDLFQKCVADSRRARSGLAILNRLRDKAYQAFSQHRSGTSPIPSTLSVGRDYGDDELALFGGQTRVLFSKLMLLQRHKNHIADSSASSPISPSSSDLSPPSEPSDSKEIFSENFADVHPSLVEYISLLPPSQHPRSSPRESVMGQLYTDPLASANFYRPLDTEMQNLYVSPPANGQGLPTFFSNMENPSMGSFTAEPDGSSTNTNAADLLNLDLMMTDSGIDQQWRSFMRDSGLLDHGLSP</sequence>
<dbReference type="AlphaFoldDB" id="A0A6A4IIC9"/>
<evidence type="ECO:0000256" key="4">
    <source>
        <dbReference type="SAM" id="MobiDB-lite"/>
    </source>
</evidence>
<dbReference type="GO" id="GO:0006351">
    <property type="term" value="P:DNA-templated transcription"/>
    <property type="evidence" value="ECO:0007669"/>
    <property type="project" value="InterPro"/>
</dbReference>
<evidence type="ECO:0000259" key="5">
    <source>
        <dbReference type="PROSITE" id="PS50048"/>
    </source>
</evidence>
<dbReference type="Pfam" id="PF04082">
    <property type="entry name" value="Fungal_trans"/>
    <property type="match status" value="1"/>
</dbReference>
<dbReference type="SMART" id="SM00906">
    <property type="entry name" value="Fungal_trans"/>
    <property type="match status" value="1"/>
</dbReference>
<feature type="compositionally biased region" description="Low complexity" evidence="4">
    <location>
        <begin position="634"/>
        <end position="650"/>
    </location>
</feature>
<dbReference type="InterPro" id="IPR007219">
    <property type="entry name" value="XnlR_reg_dom"/>
</dbReference>
<evidence type="ECO:0000313" key="6">
    <source>
        <dbReference type="EMBL" id="KAE9410371.1"/>
    </source>
</evidence>
<keyword evidence="3" id="KW-0539">Nucleus</keyword>
<dbReference type="EMBL" id="ML769385">
    <property type="protein sequence ID" value="KAE9410371.1"/>
    <property type="molecule type" value="Genomic_DNA"/>
</dbReference>
<dbReference type="GO" id="GO:0005634">
    <property type="term" value="C:nucleus"/>
    <property type="evidence" value="ECO:0007669"/>
    <property type="project" value="UniProtKB-SubCell"/>
</dbReference>
<dbReference type="PROSITE" id="PS50048">
    <property type="entry name" value="ZN2_CY6_FUNGAL_2"/>
    <property type="match status" value="1"/>
</dbReference>
<dbReference type="InterPro" id="IPR050613">
    <property type="entry name" value="Sec_Metabolite_Reg"/>
</dbReference>
<feature type="region of interest" description="Disordered" evidence="4">
    <location>
        <begin position="633"/>
        <end position="658"/>
    </location>
</feature>
<dbReference type="GO" id="GO:0008270">
    <property type="term" value="F:zinc ion binding"/>
    <property type="evidence" value="ECO:0007669"/>
    <property type="project" value="InterPro"/>
</dbReference>
<protein>
    <recommendedName>
        <fullName evidence="5">Zn(2)-C6 fungal-type domain-containing protein</fullName>
    </recommendedName>
</protein>
<dbReference type="PROSITE" id="PS00463">
    <property type="entry name" value="ZN2_CY6_FUNGAL_1"/>
    <property type="match status" value="1"/>
</dbReference>
<dbReference type="Proteomes" id="UP000799118">
    <property type="component" value="Unassembled WGS sequence"/>
</dbReference>
<dbReference type="InterPro" id="IPR001138">
    <property type="entry name" value="Zn2Cys6_DnaBD"/>
</dbReference>
<dbReference type="InterPro" id="IPR036864">
    <property type="entry name" value="Zn2-C6_fun-type_DNA-bd_sf"/>
</dbReference>
<dbReference type="PANTHER" id="PTHR31001:SF56">
    <property type="entry name" value="ZN(2)-C6 FUNGAL-TYPE DOMAIN-CONTAINING PROTEIN"/>
    <property type="match status" value="1"/>
</dbReference>
<proteinExistence type="predicted"/>
<keyword evidence="2" id="KW-0479">Metal-binding</keyword>
<dbReference type="SUPFAM" id="SSF57701">
    <property type="entry name" value="Zn2/Cys6 DNA-binding domain"/>
    <property type="match status" value="1"/>
</dbReference>
<dbReference type="CDD" id="cd00067">
    <property type="entry name" value="GAL4"/>
    <property type="match status" value="1"/>
</dbReference>
<dbReference type="Pfam" id="PF00172">
    <property type="entry name" value="Zn_clus"/>
    <property type="match status" value="1"/>
</dbReference>
<dbReference type="CDD" id="cd12148">
    <property type="entry name" value="fungal_TF_MHR"/>
    <property type="match status" value="1"/>
</dbReference>
<comment type="subcellular location">
    <subcellularLocation>
        <location evidence="1">Nucleus</location>
    </subcellularLocation>
</comment>
<dbReference type="SMART" id="SM00066">
    <property type="entry name" value="GAL4"/>
    <property type="match status" value="1"/>
</dbReference>
<dbReference type="PANTHER" id="PTHR31001">
    <property type="entry name" value="UNCHARACTERIZED TRANSCRIPTIONAL REGULATORY PROTEIN"/>
    <property type="match status" value="1"/>
</dbReference>
<accession>A0A6A4IIC9</accession>
<gene>
    <name evidence="6" type="ORF">BT96DRAFT_983913</name>
</gene>
<dbReference type="GO" id="GO:0003677">
    <property type="term" value="F:DNA binding"/>
    <property type="evidence" value="ECO:0007669"/>
    <property type="project" value="InterPro"/>
</dbReference>
<name>A0A6A4IIC9_9AGAR</name>
<keyword evidence="7" id="KW-1185">Reference proteome</keyword>
<dbReference type="GO" id="GO:0000981">
    <property type="term" value="F:DNA-binding transcription factor activity, RNA polymerase II-specific"/>
    <property type="evidence" value="ECO:0007669"/>
    <property type="project" value="InterPro"/>
</dbReference>
<feature type="region of interest" description="Disordered" evidence="4">
    <location>
        <begin position="1"/>
        <end position="20"/>
    </location>
</feature>
<dbReference type="Gene3D" id="4.10.240.10">
    <property type="entry name" value="Zn(2)-C6 fungal-type DNA-binding domain"/>
    <property type="match status" value="1"/>
</dbReference>
<evidence type="ECO:0000256" key="3">
    <source>
        <dbReference type="ARBA" id="ARBA00023242"/>
    </source>
</evidence>
<evidence type="ECO:0000256" key="2">
    <source>
        <dbReference type="ARBA" id="ARBA00022723"/>
    </source>
</evidence>
<reference evidence="6" key="1">
    <citation type="journal article" date="2019" name="Environ. Microbiol.">
        <title>Fungal ecological strategies reflected in gene transcription - a case study of two litter decomposers.</title>
        <authorList>
            <person name="Barbi F."/>
            <person name="Kohler A."/>
            <person name="Barry K."/>
            <person name="Baskaran P."/>
            <person name="Daum C."/>
            <person name="Fauchery L."/>
            <person name="Ihrmark K."/>
            <person name="Kuo A."/>
            <person name="LaButti K."/>
            <person name="Lipzen A."/>
            <person name="Morin E."/>
            <person name="Grigoriev I.V."/>
            <person name="Henrissat B."/>
            <person name="Lindahl B."/>
            <person name="Martin F."/>
        </authorList>
    </citation>
    <scope>NUCLEOTIDE SEQUENCE</scope>
    <source>
        <strain evidence="6">JB14</strain>
    </source>
</reference>
<organism evidence="6 7">
    <name type="scientific">Gymnopus androsaceus JB14</name>
    <dbReference type="NCBI Taxonomy" id="1447944"/>
    <lineage>
        <taxon>Eukaryota</taxon>
        <taxon>Fungi</taxon>
        <taxon>Dikarya</taxon>
        <taxon>Basidiomycota</taxon>
        <taxon>Agaricomycotina</taxon>
        <taxon>Agaricomycetes</taxon>
        <taxon>Agaricomycetidae</taxon>
        <taxon>Agaricales</taxon>
        <taxon>Marasmiineae</taxon>
        <taxon>Omphalotaceae</taxon>
        <taxon>Gymnopus</taxon>
    </lineage>
</organism>
<evidence type="ECO:0000256" key="1">
    <source>
        <dbReference type="ARBA" id="ARBA00004123"/>
    </source>
</evidence>
<feature type="domain" description="Zn(2)-C6 fungal-type" evidence="5">
    <location>
        <begin position="34"/>
        <end position="63"/>
    </location>
</feature>